<dbReference type="InterPro" id="IPR013785">
    <property type="entry name" value="Aldolase_TIM"/>
</dbReference>
<dbReference type="CDD" id="cd04730">
    <property type="entry name" value="NPD_like"/>
    <property type="match status" value="1"/>
</dbReference>
<dbReference type="InterPro" id="IPR004136">
    <property type="entry name" value="NMO"/>
</dbReference>
<evidence type="ECO:0000313" key="5">
    <source>
        <dbReference type="Proteomes" id="UP001596524"/>
    </source>
</evidence>
<evidence type="ECO:0000256" key="1">
    <source>
        <dbReference type="ARBA" id="ARBA00022630"/>
    </source>
</evidence>
<dbReference type="Pfam" id="PF03060">
    <property type="entry name" value="NMO"/>
    <property type="match status" value="1"/>
</dbReference>
<name>A0ABW2N0J7_9ACTN</name>
<sequence>MLVTALTEMLGIEHPVCSAGMARVAQADLAAAVSEAGGLGCLGGVSFMPDALRSEIAKIKSRTDKPFAVNLLLPDSLTTQDEERWGPVRELWGGLDPADRTKLAGVEALLTPGAVAGQVDVVLEAKPAVVVLTFGTPEWFLRECRERGIRVAALVGSVGKAREASEAGVDLIVAQGTEAGGHTGYASTMTLVPAVIDEVEPPVIAAGGVADGRGLAAALALGAAGVWMGTRFIASPEAFGHAAFKQRVLAGGFKDTTITHSYSGKRMRAFANEWTAQWEQGDKGPADFPAQYAVAGTTVETGYQDGDLRKGMMPVGQTLQLVHEITPAGDIVRATVHEAEAILTRLAPRKLSRSS</sequence>
<organism evidence="4 5">
    <name type="scientific">Nocardioides astragali</name>
    <dbReference type="NCBI Taxonomy" id="1776736"/>
    <lineage>
        <taxon>Bacteria</taxon>
        <taxon>Bacillati</taxon>
        <taxon>Actinomycetota</taxon>
        <taxon>Actinomycetes</taxon>
        <taxon>Propionibacteriales</taxon>
        <taxon>Nocardioidaceae</taxon>
        <taxon>Nocardioides</taxon>
    </lineage>
</organism>
<evidence type="ECO:0000256" key="3">
    <source>
        <dbReference type="ARBA" id="ARBA00023002"/>
    </source>
</evidence>
<dbReference type="Gene3D" id="3.20.20.70">
    <property type="entry name" value="Aldolase class I"/>
    <property type="match status" value="1"/>
</dbReference>
<reference evidence="5" key="1">
    <citation type="journal article" date="2019" name="Int. J. Syst. Evol. Microbiol.">
        <title>The Global Catalogue of Microorganisms (GCM) 10K type strain sequencing project: providing services to taxonomists for standard genome sequencing and annotation.</title>
        <authorList>
            <consortium name="The Broad Institute Genomics Platform"/>
            <consortium name="The Broad Institute Genome Sequencing Center for Infectious Disease"/>
            <person name="Wu L."/>
            <person name="Ma J."/>
        </authorList>
    </citation>
    <scope>NUCLEOTIDE SEQUENCE [LARGE SCALE GENOMIC DNA]</scope>
    <source>
        <strain evidence="5">FCH27</strain>
    </source>
</reference>
<keyword evidence="2" id="KW-0288">FMN</keyword>
<dbReference type="SUPFAM" id="SSF51412">
    <property type="entry name" value="Inosine monophosphate dehydrogenase (IMPDH)"/>
    <property type="match status" value="1"/>
</dbReference>
<dbReference type="PANTHER" id="PTHR32332">
    <property type="entry name" value="2-NITROPROPANE DIOXYGENASE"/>
    <property type="match status" value="1"/>
</dbReference>
<keyword evidence="3 4" id="KW-0560">Oxidoreductase</keyword>
<dbReference type="RefSeq" id="WP_255889416.1">
    <property type="nucleotide sequence ID" value="NZ_JAFMZM010000002.1"/>
</dbReference>
<dbReference type="EC" id="1.13.12.-" evidence="4"/>
<proteinExistence type="predicted"/>
<keyword evidence="1" id="KW-0285">Flavoprotein</keyword>
<protein>
    <submittedName>
        <fullName evidence="4">NAD(P)H-dependent flavin oxidoreductase</fullName>
        <ecNumber evidence="4">1.13.12.-</ecNumber>
    </submittedName>
</protein>
<evidence type="ECO:0000256" key="2">
    <source>
        <dbReference type="ARBA" id="ARBA00022643"/>
    </source>
</evidence>
<comment type="caution">
    <text evidence="4">The sequence shown here is derived from an EMBL/GenBank/DDBJ whole genome shotgun (WGS) entry which is preliminary data.</text>
</comment>
<dbReference type="GO" id="GO:0016491">
    <property type="term" value="F:oxidoreductase activity"/>
    <property type="evidence" value="ECO:0007669"/>
    <property type="project" value="UniProtKB-KW"/>
</dbReference>
<gene>
    <name evidence="4" type="ORF">ACFQO6_03520</name>
</gene>
<dbReference type="Proteomes" id="UP001596524">
    <property type="component" value="Unassembled WGS sequence"/>
</dbReference>
<keyword evidence="5" id="KW-1185">Reference proteome</keyword>
<accession>A0ABW2N0J7</accession>
<dbReference type="EMBL" id="JBHTCH010000004">
    <property type="protein sequence ID" value="MFC7359327.1"/>
    <property type="molecule type" value="Genomic_DNA"/>
</dbReference>
<evidence type="ECO:0000313" key="4">
    <source>
        <dbReference type="EMBL" id="MFC7359327.1"/>
    </source>
</evidence>